<keyword evidence="5" id="KW-0560">Oxidoreductase</keyword>
<dbReference type="Gene3D" id="3.40.109.10">
    <property type="entry name" value="NADH Oxidase"/>
    <property type="match status" value="1"/>
</dbReference>
<organism evidence="7 8">
    <name type="scientific">Pelosinus propionicus DSM 13327</name>
    <dbReference type="NCBI Taxonomy" id="1123291"/>
    <lineage>
        <taxon>Bacteria</taxon>
        <taxon>Bacillati</taxon>
        <taxon>Bacillota</taxon>
        <taxon>Negativicutes</taxon>
        <taxon>Selenomonadales</taxon>
        <taxon>Sporomusaceae</taxon>
        <taxon>Pelosinus</taxon>
    </lineage>
</organism>
<evidence type="ECO:0000256" key="1">
    <source>
        <dbReference type="ARBA" id="ARBA00001917"/>
    </source>
</evidence>
<accession>A0A1I4K478</accession>
<keyword evidence="3" id="KW-0285">Flavoprotein</keyword>
<dbReference type="SUPFAM" id="SSF55469">
    <property type="entry name" value="FMN-dependent nitroreductase-like"/>
    <property type="match status" value="1"/>
</dbReference>
<evidence type="ECO:0000313" key="8">
    <source>
        <dbReference type="Proteomes" id="UP000199520"/>
    </source>
</evidence>
<dbReference type="PANTHER" id="PTHR43673">
    <property type="entry name" value="NAD(P)H NITROREDUCTASE YDGI-RELATED"/>
    <property type="match status" value="1"/>
</dbReference>
<dbReference type="RefSeq" id="WP_090936244.1">
    <property type="nucleotide sequence ID" value="NZ_FOTS01000015.1"/>
</dbReference>
<sequence length="175" mass="19669">MTKDVFDCMRESHSVRNFVQQDIPEPTLTRILEAGCWAPSAGNLQPWYFYVIKNQEIKRKMAEACFEQNQIESSPVSIVILADPARSNEKYGERGAQLYCLQDTAVAAENMILAAYGLGISTCWIGAFDEIKIQQAVEAPPRLRAVAILCLGYSNETDKSIKERLRIGEVTKIIH</sequence>
<evidence type="ECO:0000256" key="2">
    <source>
        <dbReference type="ARBA" id="ARBA00007118"/>
    </source>
</evidence>
<proteinExistence type="inferred from homology"/>
<dbReference type="Pfam" id="PF00881">
    <property type="entry name" value="Nitroreductase"/>
    <property type="match status" value="1"/>
</dbReference>
<dbReference type="EMBL" id="FOTS01000015">
    <property type="protein sequence ID" value="SFL73588.1"/>
    <property type="molecule type" value="Genomic_DNA"/>
</dbReference>
<comment type="similarity">
    <text evidence="2">Belongs to the nitroreductase family.</text>
</comment>
<comment type="cofactor">
    <cofactor evidence="1">
        <name>FMN</name>
        <dbReference type="ChEBI" id="CHEBI:58210"/>
    </cofactor>
</comment>
<dbReference type="STRING" id="1123291.SAMN04490355_1015114"/>
<evidence type="ECO:0000259" key="6">
    <source>
        <dbReference type="Pfam" id="PF00881"/>
    </source>
</evidence>
<dbReference type="InterPro" id="IPR000415">
    <property type="entry name" value="Nitroreductase-like"/>
</dbReference>
<name>A0A1I4K478_9FIRM</name>
<dbReference type="Proteomes" id="UP000199520">
    <property type="component" value="Unassembled WGS sequence"/>
</dbReference>
<dbReference type="AlphaFoldDB" id="A0A1I4K478"/>
<keyword evidence="8" id="KW-1185">Reference proteome</keyword>
<evidence type="ECO:0000313" key="7">
    <source>
        <dbReference type="EMBL" id="SFL73588.1"/>
    </source>
</evidence>
<keyword evidence="4" id="KW-0288">FMN</keyword>
<dbReference type="InterPro" id="IPR029479">
    <property type="entry name" value="Nitroreductase"/>
</dbReference>
<dbReference type="OrthoDB" id="9812105at2"/>
<dbReference type="GO" id="GO:0016491">
    <property type="term" value="F:oxidoreductase activity"/>
    <property type="evidence" value="ECO:0007669"/>
    <property type="project" value="UniProtKB-KW"/>
</dbReference>
<reference evidence="8" key="1">
    <citation type="submission" date="2016-10" db="EMBL/GenBank/DDBJ databases">
        <authorList>
            <person name="Varghese N."/>
            <person name="Submissions S."/>
        </authorList>
    </citation>
    <scope>NUCLEOTIDE SEQUENCE [LARGE SCALE GENOMIC DNA]</scope>
    <source>
        <strain evidence="8">DSM 13327</strain>
    </source>
</reference>
<feature type="domain" description="Nitroreductase" evidence="6">
    <location>
        <begin position="12"/>
        <end position="72"/>
    </location>
</feature>
<evidence type="ECO:0000256" key="5">
    <source>
        <dbReference type="ARBA" id="ARBA00023002"/>
    </source>
</evidence>
<dbReference type="PANTHER" id="PTHR43673:SF2">
    <property type="entry name" value="NITROREDUCTASE"/>
    <property type="match status" value="1"/>
</dbReference>
<evidence type="ECO:0000256" key="4">
    <source>
        <dbReference type="ARBA" id="ARBA00022643"/>
    </source>
</evidence>
<evidence type="ECO:0000256" key="3">
    <source>
        <dbReference type="ARBA" id="ARBA00022630"/>
    </source>
</evidence>
<protein>
    <submittedName>
        <fullName evidence="7">Nitroreductase</fullName>
    </submittedName>
</protein>
<gene>
    <name evidence="7" type="ORF">SAMN04490355_1015114</name>
</gene>